<proteinExistence type="predicted"/>
<organism evidence="1">
    <name type="scientific">Lepeophtheirus salmonis</name>
    <name type="common">Salmon louse</name>
    <name type="synonym">Caligus salmonis</name>
    <dbReference type="NCBI Taxonomy" id="72036"/>
    <lineage>
        <taxon>Eukaryota</taxon>
        <taxon>Metazoa</taxon>
        <taxon>Ecdysozoa</taxon>
        <taxon>Arthropoda</taxon>
        <taxon>Crustacea</taxon>
        <taxon>Multicrustacea</taxon>
        <taxon>Hexanauplia</taxon>
        <taxon>Copepoda</taxon>
        <taxon>Siphonostomatoida</taxon>
        <taxon>Caligidae</taxon>
        <taxon>Lepeophtheirus</taxon>
    </lineage>
</organism>
<sequence length="56" mass="6800">MLRSMLVTSDLVNHYPIDKFIQIYRIFLHERTYYILILHINSYLELESSTNEIIPE</sequence>
<name>A0A0K2T330_LEPSM</name>
<dbReference type="AlphaFoldDB" id="A0A0K2T330"/>
<accession>A0A0K2T330</accession>
<dbReference type="EMBL" id="HACA01002631">
    <property type="protein sequence ID" value="CDW19992.1"/>
    <property type="molecule type" value="Transcribed_RNA"/>
</dbReference>
<evidence type="ECO:0000313" key="1">
    <source>
        <dbReference type="EMBL" id="CDW19992.1"/>
    </source>
</evidence>
<protein>
    <submittedName>
        <fullName evidence="1">Uncharacterized protein</fullName>
    </submittedName>
</protein>
<reference evidence="1" key="1">
    <citation type="submission" date="2014-05" db="EMBL/GenBank/DDBJ databases">
        <authorList>
            <person name="Chronopoulou M."/>
        </authorList>
    </citation>
    <scope>NUCLEOTIDE SEQUENCE</scope>
    <source>
        <tissue evidence="1">Whole organism</tissue>
    </source>
</reference>